<dbReference type="SUPFAM" id="SSF54637">
    <property type="entry name" value="Thioesterase/thiol ester dehydrase-isomerase"/>
    <property type="match status" value="1"/>
</dbReference>
<dbReference type="AlphaFoldDB" id="A0A4R6X874"/>
<dbReference type="CDD" id="cd00586">
    <property type="entry name" value="4HBT"/>
    <property type="match status" value="1"/>
</dbReference>
<accession>A0A4R6X874</accession>
<dbReference type="InterPro" id="IPR029069">
    <property type="entry name" value="HotDog_dom_sf"/>
</dbReference>
<dbReference type="RefSeq" id="WP_133559884.1">
    <property type="nucleotide sequence ID" value="NZ_SNZA01000001.1"/>
</dbReference>
<reference evidence="3 4" key="1">
    <citation type="submission" date="2019-03" db="EMBL/GenBank/DDBJ databases">
        <title>Genomic Encyclopedia of Type Strains, Phase IV (KMG-IV): sequencing the most valuable type-strain genomes for metagenomic binning, comparative biology and taxonomic classification.</title>
        <authorList>
            <person name="Goeker M."/>
        </authorList>
    </citation>
    <scope>NUCLEOTIDE SEQUENCE [LARGE SCALE GENOMIC DNA]</scope>
    <source>
        <strain evidence="3 4">DSM 5604</strain>
    </source>
</reference>
<dbReference type="GO" id="GO:0047617">
    <property type="term" value="F:fatty acyl-CoA hydrolase activity"/>
    <property type="evidence" value="ECO:0007669"/>
    <property type="project" value="TreeGrafter"/>
</dbReference>
<dbReference type="Gene3D" id="3.10.129.10">
    <property type="entry name" value="Hotdog Thioesterase"/>
    <property type="match status" value="1"/>
</dbReference>
<dbReference type="PANTHER" id="PTHR31793:SF27">
    <property type="entry name" value="NOVEL THIOESTERASE SUPERFAMILY DOMAIN AND SAPOSIN A-TYPE DOMAIN CONTAINING PROTEIN (0610012H03RIK)"/>
    <property type="match status" value="1"/>
</dbReference>
<comment type="caution">
    <text evidence="3">The sequence shown here is derived from an EMBL/GenBank/DDBJ whole genome shotgun (WGS) entry which is preliminary data.</text>
</comment>
<evidence type="ECO:0000256" key="1">
    <source>
        <dbReference type="ARBA" id="ARBA00005953"/>
    </source>
</evidence>
<keyword evidence="4" id="KW-1185">Reference proteome</keyword>
<dbReference type="OrthoDB" id="9799036at2"/>
<evidence type="ECO:0000313" key="3">
    <source>
        <dbReference type="EMBL" id="TDR15256.1"/>
    </source>
</evidence>
<dbReference type="InterPro" id="IPR006684">
    <property type="entry name" value="YbgC/YbaW"/>
</dbReference>
<dbReference type="PANTHER" id="PTHR31793">
    <property type="entry name" value="4-HYDROXYBENZOYL-COA THIOESTERASE FAMILY MEMBER"/>
    <property type="match status" value="1"/>
</dbReference>
<protein>
    <submittedName>
        <fullName evidence="3">Acyl-CoA thioester hydrolase</fullName>
    </submittedName>
</protein>
<dbReference type="EMBL" id="SNZA01000001">
    <property type="protein sequence ID" value="TDR15256.1"/>
    <property type="molecule type" value="Genomic_DNA"/>
</dbReference>
<gene>
    <name evidence="3" type="ORF">C8D85_0616</name>
</gene>
<dbReference type="Pfam" id="PF13279">
    <property type="entry name" value="4HBT_2"/>
    <property type="match status" value="1"/>
</dbReference>
<dbReference type="PIRSF" id="PIRSF003230">
    <property type="entry name" value="YbgC"/>
    <property type="match status" value="1"/>
</dbReference>
<comment type="similarity">
    <text evidence="1">Belongs to the 4-hydroxybenzoyl-CoA thioesterase family.</text>
</comment>
<evidence type="ECO:0000313" key="4">
    <source>
        <dbReference type="Proteomes" id="UP000295729"/>
    </source>
</evidence>
<evidence type="ECO:0000256" key="2">
    <source>
        <dbReference type="ARBA" id="ARBA00022801"/>
    </source>
</evidence>
<dbReference type="InterPro" id="IPR050563">
    <property type="entry name" value="4-hydroxybenzoyl-CoA_TE"/>
</dbReference>
<name>A0A4R6X874_9GAMM</name>
<organism evidence="3 4">
    <name type="scientific">Marinomonas communis</name>
    <dbReference type="NCBI Taxonomy" id="28254"/>
    <lineage>
        <taxon>Bacteria</taxon>
        <taxon>Pseudomonadati</taxon>
        <taxon>Pseudomonadota</taxon>
        <taxon>Gammaproteobacteria</taxon>
        <taxon>Oceanospirillales</taxon>
        <taxon>Oceanospirillaceae</taxon>
        <taxon>Marinomonas</taxon>
    </lineage>
</organism>
<dbReference type="Proteomes" id="UP000295729">
    <property type="component" value="Unassembled WGS sequence"/>
</dbReference>
<sequence>MDNTQLHTTVIEVRDYECDMQGIVNNAVYQNYLEHARHTFIKDKGLDFAVITQSGVHLVVMRAEIDYKSPLRSGMTAVVETQCRSISKFKTEFTQTITIQGDSAKTSASARFIVASISDSGRPVVFEPIKQLTN</sequence>
<keyword evidence="2 3" id="KW-0378">Hydrolase</keyword>
<proteinExistence type="inferred from homology"/>